<reference evidence="5" key="1">
    <citation type="journal article" date="2021" name="PeerJ">
        <title>Extensive microbial diversity within the chicken gut microbiome revealed by metagenomics and culture.</title>
        <authorList>
            <person name="Gilroy R."/>
            <person name="Ravi A."/>
            <person name="Getino M."/>
            <person name="Pursley I."/>
            <person name="Horton D.L."/>
            <person name="Alikhan N.F."/>
            <person name="Baker D."/>
            <person name="Gharbi K."/>
            <person name="Hall N."/>
            <person name="Watson M."/>
            <person name="Adriaenssens E.M."/>
            <person name="Foster-Nyarko E."/>
            <person name="Jarju S."/>
            <person name="Secka A."/>
            <person name="Antonio M."/>
            <person name="Oren A."/>
            <person name="Chaudhuri R.R."/>
            <person name="La Ragione R."/>
            <person name="Hildebrand F."/>
            <person name="Pallen M.J."/>
        </authorList>
    </citation>
    <scope>NUCLEOTIDE SEQUENCE</scope>
    <source>
        <strain evidence="5">ChiSxjej3B15-1167</strain>
    </source>
</reference>
<dbReference type="CDD" id="cd03230">
    <property type="entry name" value="ABC_DR_subfamily_A"/>
    <property type="match status" value="1"/>
</dbReference>
<dbReference type="InterPro" id="IPR003593">
    <property type="entry name" value="AAA+_ATPase"/>
</dbReference>
<sequence length="288" mass="32309">MLKIEHLRKHYANFSLDCSLSVMPGCITGLIGQNGAGKSTTFKAVLGLIATDGGDITLLGKDIRTFTAADKENLGVVLSDSGFSGYLTIGDILPVLGSLYQQFDKTFFMEQVQKAGLPLRKQIREFSTGMKAKLKVLVAISHNARFLLLDEPTAGLDVVARDELLTLLREYMEADPNRSILISSHISSDLESLCDDIYMIHEGRIVLHEETDVLLSDYALLKVTDEQYEHLDKQYIFKVKKETYGYSCLTNQKTFYMENYPDVTIENGSIDEVISMMVRGQTREVERL</sequence>
<evidence type="ECO:0000313" key="5">
    <source>
        <dbReference type="EMBL" id="HIX71823.1"/>
    </source>
</evidence>
<name>A0A9D1X2W7_9FIRM</name>
<feature type="domain" description="ABC transporter" evidence="4">
    <location>
        <begin position="2"/>
        <end position="227"/>
    </location>
</feature>
<evidence type="ECO:0000256" key="2">
    <source>
        <dbReference type="ARBA" id="ARBA00022741"/>
    </source>
</evidence>
<reference evidence="5" key="2">
    <citation type="submission" date="2021-04" db="EMBL/GenBank/DDBJ databases">
        <authorList>
            <person name="Gilroy R."/>
        </authorList>
    </citation>
    <scope>NUCLEOTIDE SEQUENCE</scope>
    <source>
        <strain evidence="5">ChiSxjej3B15-1167</strain>
    </source>
</reference>
<dbReference type="InterPro" id="IPR051782">
    <property type="entry name" value="ABC_Transporter_VariousFunc"/>
</dbReference>
<dbReference type="SMART" id="SM00382">
    <property type="entry name" value="AAA"/>
    <property type="match status" value="1"/>
</dbReference>
<dbReference type="Pfam" id="PF00005">
    <property type="entry name" value="ABC_tran"/>
    <property type="match status" value="1"/>
</dbReference>
<evidence type="ECO:0000256" key="1">
    <source>
        <dbReference type="ARBA" id="ARBA00022448"/>
    </source>
</evidence>
<evidence type="ECO:0000256" key="3">
    <source>
        <dbReference type="ARBA" id="ARBA00022840"/>
    </source>
</evidence>
<dbReference type="PANTHER" id="PTHR42939">
    <property type="entry name" value="ABC TRANSPORTER ATP-BINDING PROTEIN ALBC-RELATED"/>
    <property type="match status" value="1"/>
</dbReference>
<dbReference type="AlphaFoldDB" id="A0A9D1X2W7"/>
<keyword evidence="1" id="KW-0813">Transport</keyword>
<dbReference type="InterPro" id="IPR003439">
    <property type="entry name" value="ABC_transporter-like_ATP-bd"/>
</dbReference>
<dbReference type="GO" id="GO:0016887">
    <property type="term" value="F:ATP hydrolysis activity"/>
    <property type="evidence" value="ECO:0007669"/>
    <property type="project" value="InterPro"/>
</dbReference>
<proteinExistence type="predicted"/>
<evidence type="ECO:0000313" key="6">
    <source>
        <dbReference type="Proteomes" id="UP000886805"/>
    </source>
</evidence>
<protein>
    <submittedName>
        <fullName evidence="5">ABC transporter ATP-binding protein</fullName>
    </submittedName>
</protein>
<keyword evidence="3 5" id="KW-0067">ATP-binding</keyword>
<dbReference type="PANTHER" id="PTHR42939:SF3">
    <property type="entry name" value="ABC TRANSPORTER ATP-BINDING COMPONENT"/>
    <property type="match status" value="1"/>
</dbReference>
<keyword evidence="2" id="KW-0547">Nucleotide-binding</keyword>
<dbReference type="Gene3D" id="3.40.50.300">
    <property type="entry name" value="P-loop containing nucleotide triphosphate hydrolases"/>
    <property type="match status" value="1"/>
</dbReference>
<dbReference type="Proteomes" id="UP000886805">
    <property type="component" value="Unassembled WGS sequence"/>
</dbReference>
<gene>
    <name evidence="5" type="ORF">H9849_02250</name>
</gene>
<accession>A0A9D1X2W7</accession>
<comment type="caution">
    <text evidence="5">The sequence shown here is derived from an EMBL/GenBank/DDBJ whole genome shotgun (WGS) entry which is preliminary data.</text>
</comment>
<evidence type="ECO:0000259" key="4">
    <source>
        <dbReference type="PROSITE" id="PS50893"/>
    </source>
</evidence>
<dbReference type="SUPFAM" id="SSF52540">
    <property type="entry name" value="P-loop containing nucleoside triphosphate hydrolases"/>
    <property type="match status" value="1"/>
</dbReference>
<dbReference type="GO" id="GO:0005524">
    <property type="term" value="F:ATP binding"/>
    <property type="evidence" value="ECO:0007669"/>
    <property type="project" value="UniProtKB-KW"/>
</dbReference>
<dbReference type="PROSITE" id="PS50893">
    <property type="entry name" value="ABC_TRANSPORTER_2"/>
    <property type="match status" value="1"/>
</dbReference>
<dbReference type="InterPro" id="IPR027417">
    <property type="entry name" value="P-loop_NTPase"/>
</dbReference>
<dbReference type="EMBL" id="DXEQ01000065">
    <property type="protein sequence ID" value="HIX71823.1"/>
    <property type="molecule type" value="Genomic_DNA"/>
</dbReference>
<organism evidence="5 6">
    <name type="scientific">Candidatus Anaerobutyricum stercoripullorum</name>
    <dbReference type="NCBI Taxonomy" id="2838456"/>
    <lineage>
        <taxon>Bacteria</taxon>
        <taxon>Bacillati</taxon>
        <taxon>Bacillota</taxon>
        <taxon>Clostridia</taxon>
        <taxon>Lachnospirales</taxon>
        <taxon>Lachnospiraceae</taxon>
        <taxon>Anaerobutyricum</taxon>
    </lineage>
</organism>